<gene>
    <name evidence="1" type="ORF">NS220_11755</name>
</gene>
<dbReference type="PATRIC" id="fig|2033.6.peg.3593"/>
<sequence length="92" mass="10102">MTTLTLIGKPDCHLCEVAEQIVETVVSELPPEVADRVTIDHASIADDAVLYDKWWEKIPVILVDGELHAHWRVSADRLRATLLAADTEGASA</sequence>
<dbReference type="Pfam" id="PF05768">
    <property type="entry name" value="Glrx-like"/>
    <property type="match status" value="1"/>
</dbReference>
<organism evidence="1 2">
    <name type="scientific">Microbacterium testaceum</name>
    <name type="common">Aureobacterium testaceum</name>
    <name type="synonym">Brevibacterium testaceum</name>
    <dbReference type="NCBI Taxonomy" id="2033"/>
    <lineage>
        <taxon>Bacteria</taxon>
        <taxon>Bacillati</taxon>
        <taxon>Actinomycetota</taxon>
        <taxon>Actinomycetes</taxon>
        <taxon>Micrococcales</taxon>
        <taxon>Microbacteriaceae</taxon>
        <taxon>Microbacterium</taxon>
    </lineage>
</organism>
<dbReference type="InterPro" id="IPR036249">
    <property type="entry name" value="Thioredoxin-like_sf"/>
</dbReference>
<evidence type="ECO:0000313" key="2">
    <source>
        <dbReference type="Proteomes" id="UP000075025"/>
    </source>
</evidence>
<name>A0A147EWE1_MICTE</name>
<dbReference type="RefSeq" id="WP_058624229.1">
    <property type="nucleotide sequence ID" value="NZ_LDRT01000077.1"/>
</dbReference>
<dbReference type="Proteomes" id="UP000075025">
    <property type="component" value="Unassembled WGS sequence"/>
</dbReference>
<dbReference type="AlphaFoldDB" id="A0A147EWE1"/>
<evidence type="ECO:0000313" key="1">
    <source>
        <dbReference type="EMBL" id="KTR93663.1"/>
    </source>
</evidence>
<dbReference type="InterPro" id="IPR008554">
    <property type="entry name" value="Glutaredoxin-like"/>
</dbReference>
<reference evidence="1 2" key="1">
    <citation type="journal article" date="2016" name="Front. Microbiol.">
        <title>Genomic Resource of Rice Seed Associated Bacteria.</title>
        <authorList>
            <person name="Midha S."/>
            <person name="Bansal K."/>
            <person name="Sharma S."/>
            <person name="Kumar N."/>
            <person name="Patil P.P."/>
            <person name="Chaudhry V."/>
            <person name="Patil P.B."/>
        </authorList>
    </citation>
    <scope>NUCLEOTIDE SEQUENCE [LARGE SCALE GENOMIC DNA]</scope>
    <source>
        <strain evidence="1 2">NS220</strain>
    </source>
</reference>
<accession>A0A147EWE1</accession>
<comment type="caution">
    <text evidence="1">The sequence shown here is derived from an EMBL/GenBank/DDBJ whole genome shotgun (WGS) entry which is preliminary data.</text>
</comment>
<proteinExistence type="predicted"/>
<protein>
    <submittedName>
        <fullName evidence="1">Thioredoxin</fullName>
    </submittedName>
</protein>
<dbReference type="Gene3D" id="3.40.30.10">
    <property type="entry name" value="Glutaredoxin"/>
    <property type="match status" value="1"/>
</dbReference>
<dbReference type="OrthoDB" id="8779161at2"/>
<dbReference type="SUPFAM" id="SSF52833">
    <property type="entry name" value="Thioredoxin-like"/>
    <property type="match status" value="1"/>
</dbReference>
<dbReference type="EMBL" id="LDRT01000077">
    <property type="protein sequence ID" value="KTR93663.1"/>
    <property type="molecule type" value="Genomic_DNA"/>
</dbReference>